<evidence type="ECO:0000313" key="2">
    <source>
        <dbReference type="EMBL" id="RJF71310.1"/>
    </source>
</evidence>
<keyword evidence="3" id="KW-1185">Reference proteome</keyword>
<dbReference type="Proteomes" id="UP000286287">
    <property type="component" value="Unassembled WGS sequence"/>
</dbReference>
<dbReference type="Pfam" id="PF03259">
    <property type="entry name" value="Robl_LC7"/>
    <property type="match status" value="1"/>
</dbReference>
<feature type="domain" description="Roadblock/LAMTOR2" evidence="1">
    <location>
        <begin position="2"/>
        <end position="75"/>
    </location>
</feature>
<proteinExistence type="predicted"/>
<dbReference type="EMBL" id="QYUJ01000014">
    <property type="protein sequence ID" value="RJF71310.1"/>
    <property type="molecule type" value="Genomic_DNA"/>
</dbReference>
<protein>
    <submittedName>
        <fullName evidence="2">Roadblock/LC7 domain-containing protein</fullName>
    </submittedName>
</protein>
<evidence type="ECO:0000313" key="3">
    <source>
        <dbReference type="Proteomes" id="UP000286287"/>
    </source>
</evidence>
<dbReference type="OrthoDB" id="69092at2"/>
<organism evidence="2 3">
    <name type="scientific">Deinococcus cavernae</name>
    <dbReference type="NCBI Taxonomy" id="2320857"/>
    <lineage>
        <taxon>Bacteria</taxon>
        <taxon>Thermotogati</taxon>
        <taxon>Deinococcota</taxon>
        <taxon>Deinococci</taxon>
        <taxon>Deinococcales</taxon>
        <taxon>Deinococcaceae</taxon>
        <taxon>Deinococcus</taxon>
    </lineage>
</organism>
<dbReference type="AlphaFoldDB" id="A0A418V5D9"/>
<dbReference type="InterPro" id="IPR004942">
    <property type="entry name" value="Roadblock/LAMTOR2_dom"/>
</dbReference>
<comment type="caution">
    <text evidence="2">The sequence shown here is derived from an EMBL/GenBank/DDBJ whole genome shotgun (WGS) entry which is preliminary data.</text>
</comment>
<dbReference type="Gene3D" id="3.30.450.30">
    <property type="entry name" value="Dynein light chain 2a, cytoplasmic"/>
    <property type="match status" value="1"/>
</dbReference>
<dbReference type="RefSeq" id="WP_119762357.1">
    <property type="nucleotide sequence ID" value="NZ_QYUJ01000014.1"/>
</dbReference>
<dbReference type="SUPFAM" id="SSF103196">
    <property type="entry name" value="Roadblock/LC7 domain"/>
    <property type="match status" value="1"/>
</dbReference>
<sequence>MIDSLLEVRGVRYASLVDNAGQVVLHVGEGSADVEVVNTARAMLGSLKSAMGASTWNDLLLDLDKGPMLLTPVNVRDQIMLVAFDEVASLGRVRFAVRRAIGQV</sequence>
<evidence type="ECO:0000259" key="1">
    <source>
        <dbReference type="Pfam" id="PF03259"/>
    </source>
</evidence>
<gene>
    <name evidence="2" type="ORF">D3875_06705</name>
</gene>
<accession>A0A418V5D9</accession>
<name>A0A418V5D9_9DEIO</name>
<reference evidence="2 3" key="1">
    <citation type="submission" date="2018-09" db="EMBL/GenBank/DDBJ databases">
        <authorList>
            <person name="Zhu H."/>
        </authorList>
    </citation>
    <scope>NUCLEOTIDE SEQUENCE [LARGE SCALE GENOMIC DNA]</scope>
    <source>
        <strain evidence="2 3">K2S05-167</strain>
    </source>
</reference>